<feature type="transmembrane region" description="Helical" evidence="1">
    <location>
        <begin position="167"/>
        <end position="187"/>
    </location>
</feature>
<keyword evidence="1" id="KW-0812">Transmembrane</keyword>
<dbReference type="AlphaFoldDB" id="A0A2M6YC17"/>
<dbReference type="EMBL" id="PEXI01000064">
    <property type="protein sequence ID" value="PIU24246.1"/>
    <property type="molecule type" value="Genomic_DNA"/>
</dbReference>
<feature type="transmembrane region" description="Helical" evidence="1">
    <location>
        <begin position="112"/>
        <end position="134"/>
    </location>
</feature>
<feature type="transmembrane region" description="Helical" evidence="1">
    <location>
        <begin position="140"/>
        <end position="158"/>
    </location>
</feature>
<organism evidence="2 3">
    <name type="scientific">Candidatus Berkelbacteria bacterium CG08_land_8_20_14_0_20_39_8</name>
    <dbReference type="NCBI Taxonomy" id="1974511"/>
    <lineage>
        <taxon>Bacteria</taxon>
        <taxon>Candidatus Berkelbacteria</taxon>
    </lineage>
</organism>
<feature type="transmembrane region" description="Helical" evidence="1">
    <location>
        <begin position="9"/>
        <end position="28"/>
    </location>
</feature>
<reference evidence="3" key="1">
    <citation type="submission" date="2017-09" db="EMBL/GenBank/DDBJ databases">
        <title>Depth-based differentiation of microbial function through sediment-hosted aquifers and enrichment of novel symbionts in the deep terrestrial subsurface.</title>
        <authorList>
            <person name="Probst A.J."/>
            <person name="Ladd B."/>
            <person name="Jarett J.K."/>
            <person name="Geller-Mcgrath D.E."/>
            <person name="Sieber C.M.K."/>
            <person name="Emerson J.B."/>
            <person name="Anantharaman K."/>
            <person name="Thomas B.C."/>
            <person name="Malmstrom R."/>
            <person name="Stieglmeier M."/>
            <person name="Klingl A."/>
            <person name="Woyke T."/>
            <person name="Ryan C.M."/>
            <person name="Banfield J.F."/>
        </authorList>
    </citation>
    <scope>NUCLEOTIDE SEQUENCE [LARGE SCALE GENOMIC DNA]</scope>
</reference>
<gene>
    <name evidence="2" type="ORF">COT12_02065</name>
</gene>
<feature type="transmembrane region" description="Helical" evidence="1">
    <location>
        <begin position="34"/>
        <end position="51"/>
    </location>
</feature>
<protein>
    <submittedName>
        <fullName evidence="2">Uncharacterized protein</fullName>
    </submittedName>
</protein>
<sequence length="189" mass="22208">MRKFLVENLLLKIILIFIILWGAASFFIFPTIVFFQWIFVSISILVVYFILSEKLAYFVLVFSVFSTSYFSYGLRSIFGFPLWIVLISILVMLFIFFWVLKKQLIPECENFLLVSMFFVIAISEIYLALSFWLINPLTKSLIIGIFSYIFVGYVSNIFPENKLDKKFFLYIYTAIVVIILLLLTVSWGH</sequence>
<evidence type="ECO:0000313" key="2">
    <source>
        <dbReference type="EMBL" id="PIU24246.1"/>
    </source>
</evidence>
<evidence type="ECO:0000313" key="3">
    <source>
        <dbReference type="Proteomes" id="UP000229896"/>
    </source>
</evidence>
<comment type="caution">
    <text evidence="2">The sequence shown here is derived from an EMBL/GenBank/DDBJ whole genome shotgun (WGS) entry which is preliminary data.</text>
</comment>
<keyword evidence="1" id="KW-0472">Membrane</keyword>
<name>A0A2M6YC17_9BACT</name>
<dbReference type="Proteomes" id="UP000229896">
    <property type="component" value="Unassembled WGS sequence"/>
</dbReference>
<accession>A0A2M6YC17</accession>
<keyword evidence="1" id="KW-1133">Transmembrane helix</keyword>
<feature type="transmembrane region" description="Helical" evidence="1">
    <location>
        <begin position="80"/>
        <end position="100"/>
    </location>
</feature>
<proteinExistence type="predicted"/>
<evidence type="ECO:0000256" key="1">
    <source>
        <dbReference type="SAM" id="Phobius"/>
    </source>
</evidence>